<dbReference type="PANTHER" id="PTHR24567:SF75">
    <property type="entry name" value="FUMARATE AND NITRATE REDUCTION REGULATORY PROTEIN"/>
    <property type="match status" value="1"/>
</dbReference>
<dbReference type="Pfam" id="PF00027">
    <property type="entry name" value="cNMP_binding"/>
    <property type="match status" value="1"/>
</dbReference>
<evidence type="ECO:0000256" key="3">
    <source>
        <dbReference type="ARBA" id="ARBA00023163"/>
    </source>
</evidence>
<proteinExistence type="predicted"/>
<evidence type="ECO:0000256" key="2">
    <source>
        <dbReference type="ARBA" id="ARBA00023125"/>
    </source>
</evidence>
<keyword evidence="7" id="KW-1185">Reference proteome</keyword>
<dbReference type="InterPro" id="IPR036390">
    <property type="entry name" value="WH_DNA-bd_sf"/>
</dbReference>
<dbReference type="Pfam" id="PF13545">
    <property type="entry name" value="HTH_Crp_2"/>
    <property type="match status" value="1"/>
</dbReference>
<feature type="domain" description="HTH crp-type" evidence="5">
    <location>
        <begin position="162"/>
        <end position="235"/>
    </location>
</feature>
<dbReference type="CDD" id="cd00092">
    <property type="entry name" value="HTH_CRP"/>
    <property type="match status" value="1"/>
</dbReference>
<keyword evidence="2" id="KW-0238">DNA-binding</keyword>
<dbReference type="SUPFAM" id="SSF51206">
    <property type="entry name" value="cAMP-binding domain-like"/>
    <property type="match status" value="1"/>
</dbReference>
<dbReference type="SUPFAM" id="SSF46785">
    <property type="entry name" value="Winged helix' DNA-binding domain"/>
    <property type="match status" value="1"/>
</dbReference>
<dbReference type="Gene3D" id="2.60.120.10">
    <property type="entry name" value="Jelly Rolls"/>
    <property type="match status" value="1"/>
</dbReference>
<dbReference type="InterPro" id="IPR000595">
    <property type="entry name" value="cNMP-bd_dom"/>
</dbReference>
<dbReference type="RefSeq" id="WP_240568230.1">
    <property type="nucleotide sequence ID" value="NZ_JAKVPY010000010.1"/>
</dbReference>
<gene>
    <name evidence="6" type="ORF">MKP05_10470</name>
</gene>
<dbReference type="InterPro" id="IPR014710">
    <property type="entry name" value="RmlC-like_jellyroll"/>
</dbReference>
<dbReference type="InterPro" id="IPR036388">
    <property type="entry name" value="WH-like_DNA-bd_sf"/>
</dbReference>
<evidence type="ECO:0000313" key="7">
    <source>
        <dbReference type="Proteomes" id="UP001202117"/>
    </source>
</evidence>
<accession>A0ABS9RUL5</accession>
<dbReference type="PANTHER" id="PTHR24567">
    <property type="entry name" value="CRP FAMILY TRANSCRIPTIONAL REGULATORY PROTEIN"/>
    <property type="match status" value="1"/>
</dbReference>
<sequence>MTSRSKVLRFSGQHTVDCSSCRSSPLCFTGRLPVDEIAELGDIIRPLATLNKGDPLILQGSPFTSLFMVRSGSLKQVTTTGSDEYLVTAFFLSGELIGLDAIGEGRYPGSVVSLETATVCELPFAEFLELGTRVPELRRRFLRNLSLEVGSERLGMRLLLRRTAEVRLAYFLVAMSERFRRRGYSPYRFRLAMPRGDIANYLGLTVETVGRTLVRYRDQGLLVTRGPEVHILDMPRLERLAEASGRRRREA</sequence>
<dbReference type="InterPro" id="IPR050397">
    <property type="entry name" value="Env_Response_Regulators"/>
</dbReference>
<dbReference type="EMBL" id="JAKVPY010000010">
    <property type="protein sequence ID" value="MCH4563555.1"/>
    <property type="molecule type" value="Genomic_DNA"/>
</dbReference>
<evidence type="ECO:0000256" key="1">
    <source>
        <dbReference type="ARBA" id="ARBA00023015"/>
    </source>
</evidence>
<keyword evidence="1" id="KW-0805">Transcription regulation</keyword>
<comment type="caution">
    <text evidence="6">The sequence shown here is derived from an EMBL/GenBank/DDBJ whole genome shotgun (WGS) entry which is preliminary data.</text>
</comment>
<dbReference type="SMART" id="SM00419">
    <property type="entry name" value="HTH_CRP"/>
    <property type="match status" value="1"/>
</dbReference>
<dbReference type="Gene3D" id="1.10.10.10">
    <property type="entry name" value="Winged helix-like DNA-binding domain superfamily/Winged helix DNA-binding domain"/>
    <property type="match status" value="1"/>
</dbReference>
<dbReference type="Proteomes" id="UP001202117">
    <property type="component" value="Unassembled WGS sequence"/>
</dbReference>
<feature type="domain" description="Cyclic nucleotide-binding" evidence="4">
    <location>
        <begin position="28"/>
        <end position="148"/>
    </location>
</feature>
<organism evidence="6 7">
    <name type="scientific">Halomonas flagellata</name>
    <dbReference type="NCBI Taxonomy" id="2920385"/>
    <lineage>
        <taxon>Bacteria</taxon>
        <taxon>Pseudomonadati</taxon>
        <taxon>Pseudomonadota</taxon>
        <taxon>Gammaproteobacteria</taxon>
        <taxon>Oceanospirillales</taxon>
        <taxon>Halomonadaceae</taxon>
        <taxon>Halomonas</taxon>
    </lineage>
</organism>
<reference evidence="6 7" key="1">
    <citation type="submission" date="2022-02" db="EMBL/GenBank/DDBJ databases">
        <title>Halomonas fukangensis sp. nov., a halophilic bacterium isolated from a bulk soil of Kalidium foliatum at Fukang.</title>
        <authorList>
            <person name="Huang Y."/>
        </authorList>
    </citation>
    <scope>NUCLEOTIDE SEQUENCE [LARGE SCALE GENOMIC DNA]</scope>
    <source>
        <strain evidence="6 7">EGI 63088</strain>
    </source>
</reference>
<evidence type="ECO:0000259" key="4">
    <source>
        <dbReference type="PROSITE" id="PS50042"/>
    </source>
</evidence>
<dbReference type="PROSITE" id="PS51063">
    <property type="entry name" value="HTH_CRP_2"/>
    <property type="match status" value="1"/>
</dbReference>
<protein>
    <submittedName>
        <fullName evidence="6">Helix-turn-helix domain-containing protein</fullName>
    </submittedName>
</protein>
<dbReference type="InterPro" id="IPR018490">
    <property type="entry name" value="cNMP-bd_dom_sf"/>
</dbReference>
<dbReference type="SMART" id="SM00100">
    <property type="entry name" value="cNMP"/>
    <property type="match status" value="1"/>
</dbReference>
<name>A0ABS9RUL5_9GAMM</name>
<dbReference type="PRINTS" id="PR00034">
    <property type="entry name" value="HTHCRP"/>
</dbReference>
<dbReference type="PROSITE" id="PS50042">
    <property type="entry name" value="CNMP_BINDING_3"/>
    <property type="match status" value="1"/>
</dbReference>
<keyword evidence="3" id="KW-0804">Transcription</keyword>
<evidence type="ECO:0000313" key="6">
    <source>
        <dbReference type="EMBL" id="MCH4563555.1"/>
    </source>
</evidence>
<dbReference type="CDD" id="cd00038">
    <property type="entry name" value="CAP_ED"/>
    <property type="match status" value="1"/>
</dbReference>
<evidence type="ECO:0000259" key="5">
    <source>
        <dbReference type="PROSITE" id="PS51063"/>
    </source>
</evidence>
<dbReference type="InterPro" id="IPR012318">
    <property type="entry name" value="HTH_CRP"/>
</dbReference>